<comment type="caution">
    <text evidence="1">The sequence shown here is derived from an EMBL/GenBank/DDBJ whole genome shotgun (WGS) entry which is preliminary data.</text>
</comment>
<sequence length="62" mass="6935">MSIEGHSTAPGANVIVEHYCCVPGCSKWGGFGFSSGKALETRWWCWEHYPYKEPIHGPVKPQ</sequence>
<evidence type="ECO:0000313" key="2">
    <source>
        <dbReference type="Proteomes" id="UP000717752"/>
    </source>
</evidence>
<dbReference type="Proteomes" id="UP000717752">
    <property type="component" value="Unassembled WGS sequence"/>
</dbReference>
<keyword evidence="2" id="KW-1185">Reference proteome</keyword>
<organism evidence="1 2">
    <name type="scientific">Rhizobium mesosinicum</name>
    <dbReference type="NCBI Taxonomy" id="335017"/>
    <lineage>
        <taxon>Bacteria</taxon>
        <taxon>Pseudomonadati</taxon>
        <taxon>Pseudomonadota</taxon>
        <taxon>Alphaproteobacteria</taxon>
        <taxon>Hyphomicrobiales</taxon>
        <taxon>Rhizobiaceae</taxon>
        <taxon>Rhizobium/Agrobacterium group</taxon>
        <taxon>Rhizobium</taxon>
    </lineage>
</organism>
<reference evidence="1 2" key="1">
    <citation type="journal article" date="2021" name="MBio">
        <title>Poor Competitiveness of Bradyrhizobium in Pigeon Pea Root Colonization in Indian Soils.</title>
        <authorList>
            <person name="Chalasani D."/>
            <person name="Basu A."/>
            <person name="Pullabhotla S.V.S.R.N."/>
            <person name="Jorrin B."/>
            <person name="Neal A.L."/>
            <person name="Poole P.S."/>
            <person name="Podile A.R."/>
            <person name="Tkacz A."/>
        </authorList>
    </citation>
    <scope>NUCLEOTIDE SEQUENCE [LARGE SCALE GENOMIC DNA]</scope>
    <source>
        <strain evidence="1 2">HU56</strain>
    </source>
</reference>
<gene>
    <name evidence="1" type="ORF">JNB85_13775</name>
</gene>
<proteinExistence type="predicted"/>
<dbReference type="RefSeq" id="WP_220334840.1">
    <property type="nucleotide sequence ID" value="NZ_JAEUAK010000004.1"/>
</dbReference>
<dbReference type="EMBL" id="JAEUAK010000004">
    <property type="protein sequence ID" value="MBW9053479.1"/>
    <property type="molecule type" value="Genomic_DNA"/>
</dbReference>
<protein>
    <submittedName>
        <fullName evidence="1">Uncharacterized protein</fullName>
    </submittedName>
</protein>
<evidence type="ECO:0000313" key="1">
    <source>
        <dbReference type="EMBL" id="MBW9053479.1"/>
    </source>
</evidence>
<name>A0ABS7GU48_9HYPH</name>
<accession>A0ABS7GU48</accession>